<dbReference type="Pfam" id="PF00403">
    <property type="entry name" value="HMA"/>
    <property type="match status" value="1"/>
</dbReference>
<dbReference type="GO" id="GO:0046872">
    <property type="term" value="F:metal ion binding"/>
    <property type="evidence" value="ECO:0007669"/>
    <property type="project" value="UniProtKB-KW"/>
</dbReference>
<dbReference type="FunFam" id="3.30.70.100:FF:000001">
    <property type="entry name" value="ATPase copper transporting beta"/>
    <property type="match status" value="1"/>
</dbReference>
<dbReference type="PROSITE" id="PS50846">
    <property type="entry name" value="HMA_2"/>
    <property type="match status" value="1"/>
</dbReference>
<dbReference type="InterPro" id="IPR036163">
    <property type="entry name" value="HMA_dom_sf"/>
</dbReference>
<dbReference type="CDD" id="cd00371">
    <property type="entry name" value="HMA"/>
    <property type="match status" value="1"/>
</dbReference>
<dbReference type="SUPFAM" id="SSF55008">
    <property type="entry name" value="HMA, heavy metal-associated domain"/>
    <property type="match status" value="1"/>
</dbReference>
<keyword evidence="4" id="KW-1185">Reference proteome</keyword>
<dbReference type="InterPro" id="IPR006121">
    <property type="entry name" value="HMA_dom"/>
</dbReference>
<dbReference type="OrthoDB" id="5401641at2"/>
<evidence type="ECO:0000313" key="3">
    <source>
        <dbReference type="EMBL" id="ACM20904.1"/>
    </source>
</evidence>
<dbReference type="HOGENOM" id="CLU_1803422_0_0_7"/>
<keyword evidence="1" id="KW-0479">Metal-binding</keyword>
<dbReference type="STRING" id="316067.Geob_2553"/>
<dbReference type="eggNOG" id="COG2608">
    <property type="taxonomic scope" value="Bacteria"/>
</dbReference>
<feature type="domain" description="HMA" evidence="2">
    <location>
        <begin position="36"/>
        <end position="102"/>
    </location>
</feature>
<dbReference type="AlphaFoldDB" id="B9M0Q1"/>
<dbReference type="Proteomes" id="UP000007721">
    <property type="component" value="Chromosome"/>
</dbReference>
<proteinExistence type="predicted"/>
<evidence type="ECO:0000259" key="2">
    <source>
        <dbReference type="PROSITE" id="PS50846"/>
    </source>
</evidence>
<evidence type="ECO:0000313" key="4">
    <source>
        <dbReference type="Proteomes" id="UP000007721"/>
    </source>
</evidence>
<evidence type="ECO:0000256" key="1">
    <source>
        <dbReference type="ARBA" id="ARBA00022723"/>
    </source>
</evidence>
<sequence length="138" mass="14578">MYARINITPHHLVVTLMTLLVLLATISWGATQGADTVTVLNAEKLSCGSCAAKITNALEQKEGVVSVEVDIAAAKVTVWHDLKKIAPGQLASVVTDTGYPSNVVRTVAKDVFDRETGKTPQAQKNAGGGCACCNKNRK</sequence>
<protein>
    <submittedName>
        <fullName evidence="3">Heavy metal transport/detoxification domain protein</fullName>
    </submittedName>
</protein>
<dbReference type="KEGG" id="geo:Geob_2553"/>
<dbReference type="Gene3D" id="3.30.70.100">
    <property type="match status" value="1"/>
</dbReference>
<dbReference type="EMBL" id="CP001390">
    <property type="protein sequence ID" value="ACM20904.1"/>
    <property type="molecule type" value="Genomic_DNA"/>
</dbReference>
<reference evidence="3 4" key="1">
    <citation type="submission" date="2009-01" db="EMBL/GenBank/DDBJ databases">
        <title>Complete sequence of Geobacter sp. FRC-32.</title>
        <authorList>
            <consortium name="US DOE Joint Genome Institute"/>
            <person name="Lucas S."/>
            <person name="Copeland A."/>
            <person name="Lapidus A."/>
            <person name="Glavina del Rio T."/>
            <person name="Dalin E."/>
            <person name="Tice H."/>
            <person name="Bruce D."/>
            <person name="Goodwin L."/>
            <person name="Pitluck S."/>
            <person name="Saunders E."/>
            <person name="Brettin T."/>
            <person name="Detter J.C."/>
            <person name="Han C."/>
            <person name="Larimer F."/>
            <person name="Land M."/>
            <person name="Hauser L."/>
            <person name="Kyrpides N."/>
            <person name="Ovchinnikova G."/>
            <person name="Kostka J."/>
            <person name="Richardson P."/>
        </authorList>
    </citation>
    <scope>NUCLEOTIDE SEQUENCE [LARGE SCALE GENOMIC DNA]</scope>
    <source>
        <strain evidence="4">DSM 22248 / JCM 15807 / FRC-32</strain>
    </source>
</reference>
<name>B9M0Q1_GEODF</name>
<dbReference type="RefSeq" id="WP_012647633.1">
    <property type="nucleotide sequence ID" value="NC_011979.1"/>
</dbReference>
<gene>
    <name evidence="3" type="ordered locus">Geob_2553</name>
</gene>
<organism evidence="3 4">
    <name type="scientific">Geotalea daltonii (strain DSM 22248 / JCM 15807 / FRC-32)</name>
    <name type="common">Geobacter daltonii</name>
    <dbReference type="NCBI Taxonomy" id="316067"/>
    <lineage>
        <taxon>Bacteria</taxon>
        <taxon>Pseudomonadati</taxon>
        <taxon>Thermodesulfobacteriota</taxon>
        <taxon>Desulfuromonadia</taxon>
        <taxon>Geobacterales</taxon>
        <taxon>Geobacteraceae</taxon>
        <taxon>Geotalea</taxon>
    </lineage>
</organism>
<accession>B9M0Q1</accession>